<dbReference type="RefSeq" id="WP_382357184.1">
    <property type="nucleotide sequence ID" value="NZ_JBHTGR010000001.1"/>
</dbReference>
<accession>A0ABW2UT57</accession>
<dbReference type="Pfam" id="PF02620">
    <property type="entry name" value="YceD"/>
    <property type="match status" value="1"/>
</dbReference>
<proteinExistence type="predicted"/>
<protein>
    <submittedName>
        <fullName evidence="1">YceD family protein</fullName>
    </submittedName>
</protein>
<evidence type="ECO:0000313" key="2">
    <source>
        <dbReference type="Proteomes" id="UP001596620"/>
    </source>
</evidence>
<dbReference type="InterPro" id="IPR003772">
    <property type="entry name" value="YceD"/>
</dbReference>
<dbReference type="Proteomes" id="UP001596620">
    <property type="component" value="Unassembled WGS sequence"/>
</dbReference>
<name>A0ABW2UT57_9BACI</name>
<comment type="caution">
    <text evidence="1">The sequence shown here is derived from an EMBL/GenBank/DDBJ whole genome shotgun (WGS) entry which is preliminary data.</text>
</comment>
<dbReference type="EMBL" id="JBHTGR010000001">
    <property type="protein sequence ID" value="MFC7745705.1"/>
    <property type="molecule type" value="Genomic_DNA"/>
</dbReference>
<evidence type="ECO:0000313" key="1">
    <source>
        <dbReference type="EMBL" id="MFC7745705.1"/>
    </source>
</evidence>
<organism evidence="1 2">
    <name type="scientific">Lentibacillus kimchii</name>
    <dbReference type="NCBI Taxonomy" id="1542911"/>
    <lineage>
        <taxon>Bacteria</taxon>
        <taxon>Bacillati</taxon>
        <taxon>Bacillota</taxon>
        <taxon>Bacilli</taxon>
        <taxon>Bacillales</taxon>
        <taxon>Bacillaceae</taxon>
        <taxon>Lentibacillus</taxon>
    </lineage>
</organism>
<keyword evidence="2" id="KW-1185">Reference proteome</keyword>
<reference evidence="2" key="1">
    <citation type="journal article" date="2019" name="Int. J. Syst. Evol. Microbiol.">
        <title>The Global Catalogue of Microorganisms (GCM) 10K type strain sequencing project: providing services to taxonomists for standard genome sequencing and annotation.</title>
        <authorList>
            <consortium name="The Broad Institute Genomics Platform"/>
            <consortium name="The Broad Institute Genome Sequencing Center for Infectious Disease"/>
            <person name="Wu L."/>
            <person name="Ma J."/>
        </authorList>
    </citation>
    <scope>NUCLEOTIDE SEQUENCE [LARGE SCALE GENOMIC DNA]</scope>
    <source>
        <strain evidence="2">JCM 30234</strain>
    </source>
</reference>
<gene>
    <name evidence="1" type="ORF">ACFQU8_00435</name>
</gene>
<sequence length="176" mass="19652">MKFSVGEIRKNTHKEPFAFDDQVDVSELETMNNDIRSIGSVHVSGKVDVQGDDFIFTFIIDGNVILPCARTLVDVPYPLSVSAFEVFNEFADTQEDSDSDSHPIEGDVLDLTPLIKENILLALPYRVFSDDDNVLSQAPLKGEGWELVSEEDEDSSIDPRMQKLASLLEDEDKGKK</sequence>